<dbReference type="SMART" id="SM00922">
    <property type="entry name" value="MR_MLE"/>
    <property type="match status" value="1"/>
</dbReference>
<gene>
    <name evidence="10" type="ordered locus">Closa_0634</name>
</gene>
<feature type="binding site" evidence="6">
    <location>
        <position position="322"/>
    </location>
    <ligand>
        <name>substrate</name>
    </ligand>
</feature>
<comment type="cofactor">
    <cofactor evidence="7 8">
        <name>Mg(2+)</name>
        <dbReference type="ChEBI" id="CHEBI:18420"/>
    </cofactor>
    <text evidence="7 8">Binds 1 Mg(2+) ion per subunit.</text>
</comment>
<dbReference type="SUPFAM" id="SSF51604">
    <property type="entry name" value="Enolase C-terminal domain-like"/>
    <property type="match status" value="1"/>
</dbReference>
<keyword evidence="3 7" id="KW-0460">Magnesium</keyword>
<dbReference type="RefSeq" id="WP_013271357.1">
    <property type="nucleotide sequence ID" value="NC_014376.1"/>
</dbReference>
<feature type="binding site" evidence="6">
    <location>
        <position position="135"/>
    </location>
    <ligand>
        <name>substrate</name>
    </ligand>
</feature>
<evidence type="ECO:0000256" key="1">
    <source>
        <dbReference type="ARBA" id="ARBA00008031"/>
    </source>
</evidence>
<dbReference type="SFLD" id="SFLDF00010">
    <property type="entry name" value="dipeptide_epimerase"/>
    <property type="match status" value="1"/>
</dbReference>
<feature type="active site" description="Proton acceptor; specific for (R)-substrate epimerization" evidence="5">
    <location>
        <position position="162"/>
    </location>
</feature>
<dbReference type="GO" id="GO:0006518">
    <property type="term" value="P:peptide metabolic process"/>
    <property type="evidence" value="ECO:0007669"/>
    <property type="project" value="UniProtKB-ARBA"/>
</dbReference>
<keyword evidence="4 8" id="KW-0413">Isomerase</keyword>
<evidence type="ECO:0000256" key="2">
    <source>
        <dbReference type="ARBA" id="ARBA00022723"/>
    </source>
</evidence>
<name>D9R4S8_LACSW</name>
<comment type="similarity">
    <text evidence="1 8">Belongs to the mandelate racemase/muconate lactonizing enzyme family.</text>
</comment>
<dbReference type="STRING" id="610130.Closa_0634"/>
<protein>
    <recommendedName>
        <fullName evidence="8">Dipeptide epimerase</fullName>
        <ecNumber evidence="8">5.1.1.-</ecNumber>
    </recommendedName>
</protein>
<dbReference type="Gene3D" id="3.20.20.120">
    <property type="entry name" value="Enolase-like C-terminal domain"/>
    <property type="match status" value="1"/>
</dbReference>
<evidence type="ECO:0000313" key="10">
    <source>
        <dbReference type="EMBL" id="ADL03262.1"/>
    </source>
</evidence>
<evidence type="ECO:0000256" key="5">
    <source>
        <dbReference type="PIRSR" id="PIRSR634603-1"/>
    </source>
</evidence>
<proteinExistence type="inferred from homology"/>
<evidence type="ECO:0000256" key="7">
    <source>
        <dbReference type="PIRSR" id="PIRSR634603-3"/>
    </source>
</evidence>
<dbReference type="InterPro" id="IPR013341">
    <property type="entry name" value="Mandelate_racemase_N_dom"/>
</dbReference>
<dbReference type="SUPFAM" id="SSF54826">
    <property type="entry name" value="Enolase N-terminal domain-like"/>
    <property type="match status" value="1"/>
</dbReference>
<evidence type="ECO:0000256" key="6">
    <source>
        <dbReference type="PIRSR" id="PIRSR634603-2"/>
    </source>
</evidence>
<dbReference type="AlphaFoldDB" id="D9R4S8"/>
<dbReference type="GO" id="GO:0016855">
    <property type="term" value="F:racemase and epimerase activity, acting on amino acids and derivatives"/>
    <property type="evidence" value="ECO:0007669"/>
    <property type="project" value="UniProtKB-UniRule"/>
</dbReference>
<dbReference type="InterPro" id="IPR029065">
    <property type="entry name" value="Enolase_C-like"/>
</dbReference>
<feature type="binding site" evidence="6">
    <location>
        <position position="160"/>
    </location>
    <ligand>
        <name>substrate</name>
    </ligand>
</feature>
<dbReference type="EMBL" id="CP002109">
    <property type="protein sequence ID" value="ADL03262.1"/>
    <property type="molecule type" value="Genomic_DNA"/>
</dbReference>
<dbReference type="InterPro" id="IPR034603">
    <property type="entry name" value="Dipeptide_epimerase"/>
</dbReference>
<feature type="binding site" evidence="7">
    <location>
        <position position="243"/>
    </location>
    <ligand>
        <name>Mg(2+)</name>
        <dbReference type="ChEBI" id="CHEBI:18420"/>
    </ligand>
</feature>
<dbReference type="OrthoDB" id="9775391at2"/>
<evidence type="ECO:0000256" key="4">
    <source>
        <dbReference type="ARBA" id="ARBA00023235"/>
    </source>
</evidence>
<dbReference type="InterPro" id="IPR029017">
    <property type="entry name" value="Enolase-like_N"/>
</dbReference>
<sequence>MKIVKIETAKVSIPLVTPFKTALRTVDSVNDIVVRVTTDDGNTGFGEAPPTAVITGDTQGSILSAIQEFIAPALIGMEIENLDGIMKKLHGCILKNSSAKAAVDMAVYDLFAKSCKKPLYKILGGGRGEIETDLTISVNGIEEMVNDSRKAVSQGFRILKIKVGKEGRTDVERIQAIRKAVGPDIKLRIDANQGWSAKEAVRIIRTLEDMGIDMDLVEQPVNAHDFEGMKFVTSQVYTPILADESVFSPEDAIRIIGERAADLINIKLMKTGGIYEALKICSIAESFGIECMIGCMLESKISVSAAAHLAAGKGIITRADLDGPSLCREDPYTGGPVFDGPKIFMNEDPGLGISKVPAFGDCWNKIK</sequence>
<dbReference type="PANTHER" id="PTHR48073">
    <property type="entry name" value="O-SUCCINYLBENZOATE SYNTHASE-RELATED"/>
    <property type="match status" value="1"/>
</dbReference>
<organism evidence="10 11">
    <name type="scientific">Lacrimispora saccharolytica (strain ATCC 35040 / DSM 2544 / NRCC 2533 / WM1)</name>
    <name type="common">Clostridium saccharolyticum</name>
    <dbReference type="NCBI Taxonomy" id="610130"/>
    <lineage>
        <taxon>Bacteria</taxon>
        <taxon>Bacillati</taxon>
        <taxon>Bacillota</taxon>
        <taxon>Clostridia</taxon>
        <taxon>Lachnospirales</taxon>
        <taxon>Lachnospiraceae</taxon>
        <taxon>Lacrimispora</taxon>
    </lineage>
</organism>
<dbReference type="Pfam" id="PF13378">
    <property type="entry name" value="MR_MLE_C"/>
    <property type="match status" value="1"/>
</dbReference>
<accession>D9R4S8</accession>
<keyword evidence="2 7" id="KW-0479">Metal-binding</keyword>
<feature type="domain" description="Mandelate racemase/muconate lactonizing enzyme C-terminal" evidence="9">
    <location>
        <begin position="141"/>
        <end position="239"/>
    </location>
</feature>
<dbReference type="Pfam" id="PF02746">
    <property type="entry name" value="MR_MLE_N"/>
    <property type="match status" value="1"/>
</dbReference>
<evidence type="ECO:0000256" key="3">
    <source>
        <dbReference type="ARBA" id="ARBA00022842"/>
    </source>
</evidence>
<dbReference type="eggNOG" id="COG4948">
    <property type="taxonomic scope" value="Bacteria"/>
</dbReference>
<feature type="binding site" evidence="7">
    <location>
        <position position="190"/>
    </location>
    <ligand>
        <name>Mg(2+)</name>
        <dbReference type="ChEBI" id="CHEBI:18420"/>
    </ligand>
</feature>
<dbReference type="GO" id="GO:0000287">
    <property type="term" value="F:magnesium ion binding"/>
    <property type="evidence" value="ECO:0007669"/>
    <property type="project" value="UniProtKB-ARBA"/>
</dbReference>
<evidence type="ECO:0000259" key="9">
    <source>
        <dbReference type="SMART" id="SM00922"/>
    </source>
</evidence>
<keyword evidence="11" id="KW-1185">Reference proteome</keyword>
<feature type="active site" description="Proton acceptor; specific for (S)-substrate epimerization" evidence="5">
    <location>
        <position position="267"/>
    </location>
</feature>
<feature type="binding site" evidence="6">
    <location>
        <position position="320"/>
    </location>
    <ligand>
        <name>substrate</name>
    </ligand>
</feature>
<dbReference type="Proteomes" id="UP000001662">
    <property type="component" value="Chromosome"/>
</dbReference>
<evidence type="ECO:0000256" key="8">
    <source>
        <dbReference type="RuleBase" id="RU366006"/>
    </source>
</evidence>
<feature type="binding site" evidence="6">
    <location>
        <position position="297"/>
    </location>
    <ligand>
        <name>substrate</name>
    </ligand>
</feature>
<dbReference type="FunFam" id="3.30.390.10:FF:000009">
    <property type="entry name" value="Hydrophobic dipeptide epimerase"/>
    <property type="match status" value="1"/>
</dbReference>
<evidence type="ECO:0000313" key="11">
    <source>
        <dbReference type="Proteomes" id="UP000001662"/>
    </source>
</evidence>
<dbReference type="SFLD" id="SFLDG00180">
    <property type="entry name" value="muconate_cycloisomerase"/>
    <property type="match status" value="2"/>
</dbReference>
<dbReference type="KEGG" id="csh:Closa_0634"/>
<feature type="binding site" evidence="6">
    <location>
        <position position="24"/>
    </location>
    <ligand>
        <name>substrate</name>
    </ligand>
</feature>
<dbReference type="CDD" id="cd03319">
    <property type="entry name" value="L-Ala-DL-Glu_epimerase"/>
    <property type="match status" value="1"/>
</dbReference>
<feature type="binding site" evidence="6">
    <location>
        <position position="295"/>
    </location>
    <ligand>
        <name>substrate</name>
    </ligand>
</feature>
<dbReference type="EC" id="5.1.1.-" evidence="8"/>
<dbReference type="Gene3D" id="3.30.390.10">
    <property type="entry name" value="Enolase-like, N-terminal domain"/>
    <property type="match status" value="1"/>
</dbReference>
<dbReference type="PaxDb" id="610130-Closa_0634"/>
<dbReference type="SFLD" id="SFLDF00009">
    <property type="entry name" value="o-succinylbenzoate_synthase"/>
    <property type="match status" value="1"/>
</dbReference>
<dbReference type="PANTHER" id="PTHR48073:SF2">
    <property type="entry name" value="O-SUCCINYLBENZOATE SYNTHASE"/>
    <property type="match status" value="1"/>
</dbReference>
<dbReference type="InterPro" id="IPR013342">
    <property type="entry name" value="Mandelate_racemase_C"/>
</dbReference>
<dbReference type="SFLD" id="SFLDS00001">
    <property type="entry name" value="Enolase"/>
    <property type="match status" value="2"/>
</dbReference>
<feature type="binding site" evidence="7">
    <location>
        <position position="218"/>
    </location>
    <ligand>
        <name>Mg(2+)</name>
        <dbReference type="ChEBI" id="CHEBI:18420"/>
    </ligand>
</feature>
<reference evidence="10" key="1">
    <citation type="submission" date="2010-07" db="EMBL/GenBank/DDBJ databases">
        <title>Complete sequence of Clostridium saccharolyticum WM1.</title>
        <authorList>
            <consortium name="US DOE Joint Genome Institute"/>
            <person name="Lucas S."/>
            <person name="Copeland A."/>
            <person name="Lapidus A."/>
            <person name="Cheng J.-F."/>
            <person name="Bruce D."/>
            <person name="Goodwin L."/>
            <person name="Pitluck S."/>
            <person name="Chertkov O."/>
            <person name="Detter J.C."/>
            <person name="Han C."/>
            <person name="Tapia R."/>
            <person name="Land M."/>
            <person name="Hauser L."/>
            <person name="Chang Y.-J."/>
            <person name="Jeffries C."/>
            <person name="Kyrpides N."/>
            <person name="Ivanova N."/>
            <person name="Mikhailova N."/>
            <person name="Mouttaki H."/>
            <person name="Lin L."/>
            <person name="Zhou J."/>
            <person name="Hemme C.L."/>
            <person name="Woyke T."/>
        </authorList>
    </citation>
    <scope>NUCLEOTIDE SEQUENCE [LARGE SCALE GENOMIC DNA]</scope>
    <source>
        <strain evidence="10">WM1</strain>
    </source>
</reference>
<dbReference type="HOGENOM" id="CLU_030273_4_0_9"/>
<dbReference type="InterPro" id="IPR036849">
    <property type="entry name" value="Enolase-like_C_sf"/>
</dbReference>